<evidence type="ECO:0000313" key="1">
    <source>
        <dbReference type="EMBL" id="GAD60302.1"/>
    </source>
</evidence>
<dbReference type="Proteomes" id="UP000016569">
    <property type="component" value="Unassembled WGS sequence"/>
</dbReference>
<dbReference type="EMBL" id="BATC01000064">
    <property type="protein sequence ID" value="GAD60302.1"/>
    <property type="molecule type" value="Genomic_DNA"/>
</dbReference>
<accession>A0A8E0NDC2</accession>
<name>A0A8E0NDC2_9CAUL</name>
<evidence type="ECO:0000313" key="2">
    <source>
        <dbReference type="Proteomes" id="UP000016569"/>
    </source>
</evidence>
<protein>
    <submittedName>
        <fullName evidence="1">Uncharacterized protein</fullName>
    </submittedName>
</protein>
<proteinExistence type="predicted"/>
<reference evidence="2" key="1">
    <citation type="journal article" date="2013" name="Genome Announc.">
        <title>Draft Genome Sequence of the Dimorphic Prosthecate Bacterium Brevundimonas abyssalis TAR-001T.</title>
        <authorList>
            <person name="Tsubouchi T."/>
            <person name="Nishi S."/>
            <person name="Usui K."/>
            <person name="Shimane Y."/>
            <person name="Takaki Y."/>
            <person name="Maruyama T."/>
            <person name="Hatada Y."/>
        </authorList>
    </citation>
    <scope>NUCLEOTIDE SEQUENCE [LARGE SCALE GENOMIC DNA]</scope>
    <source>
        <strain evidence="2">TAR-001</strain>
    </source>
</reference>
<organism evidence="1 2">
    <name type="scientific">Brevundimonas abyssalis TAR-001</name>
    <dbReference type="NCBI Taxonomy" id="1391729"/>
    <lineage>
        <taxon>Bacteria</taxon>
        <taxon>Pseudomonadati</taxon>
        <taxon>Pseudomonadota</taxon>
        <taxon>Alphaproteobacteria</taxon>
        <taxon>Caulobacterales</taxon>
        <taxon>Caulobacteraceae</taxon>
        <taxon>Brevundimonas</taxon>
    </lineage>
</organism>
<comment type="caution">
    <text evidence="1">The sequence shown here is derived from an EMBL/GenBank/DDBJ whole genome shotgun (WGS) entry which is preliminary data.</text>
</comment>
<dbReference type="AlphaFoldDB" id="A0A8E0NDC2"/>
<keyword evidence="2" id="KW-1185">Reference proteome</keyword>
<sequence length="41" mass="4238">MVAQIGELATEAVVFSGATQEEAEASFRIAIGGLTFGKAEH</sequence>
<gene>
    <name evidence="1" type="ORF">MBEBAB_2552</name>
</gene>